<dbReference type="EMBL" id="JBHRSJ010000003">
    <property type="protein sequence ID" value="MFC2971123.1"/>
    <property type="molecule type" value="Genomic_DNA"/>
</dbReference>
<comment type="caution">
    <text evidence="1">The sequence shown here is derived from an EMBL/GenBank/DDBJ whole genome shotgun (WGS) entry which is preliminary data.</text>
</comment>
<organism evidence="1 2">
    <name type="scientific">Azotobacter bryophylli</name>
    <dbReference type="NCBI Taxonomy" id="1986537"/>
    <lineage>
        <taxon>Bacteria</taxon>
        <taxon>Pseudomonadati</taxon>
        <taxon>Pseudomonadota</taxon>
        <taxon>Gammaproteobacteria</taxon>
        <taxon>Pseudomonadales</taxon>
        <taxon>Pseudomonadaceae</taxon>
        <taxon>Azotobacter</taxon>
    </lineage>
</organism>
<keyword evidence="2" id="KW-1185">Reference proteome</keyword>
<protein>
    <recommendedName>
        <fullName evidence="3">Acetate kinase</fullName>
    </recommendedName>
</protein>
<accession>A0ABV7ANQ7</accession>
<dbReference type="Proteomes" id="UP001595457">
    <property type="component" value="Unassembled WGS sequence"/>
</dbReference>
<feature type="non-terminal residue" evidence="1">
    <location>
        <position position="1"/>
    </location>
</feature>
<sequence length="52" mass="5579">RCTRGVAGEVQAAGSPRVLVVPTNEERQIALDTLALLDARPAEQPRLLQEAV</sequence>
<evidence type="ECO:0000313" key="1">
    <source>
        <dbReference type="EMBL" id="MFC2971123.1"/>
    </source>
</evidence>
<proteinExistence type="predicted"/>
<name>A0ABV7ANQ7_9GAMM</name>
<dbReference type="RefSeq" id="WP_377812708.1">
    <property type="nucleotide sequence ID" value="NZ_JBHRSJ010000003.1"/>
</dbReference>
<evidence type="ECO:0008006" key="3">
    <source>
        <dbReference type="Google" id="ProtNLM"/>
    </source>
</evidence>
<gene>
    <name evidence="1" type="ORF">ACFOJE_02680</name>
</gene>
<reference evidence="2" key="1">
    <citation type="journal article" date="2019" name="Int. J. Syst. Evol. Microbiol.">
        <title>The Global Catalogue of Microorganisms (GCM) 10K type strain sequencing project: providing services to taxonomists for standard genome sequencing and annotation.</title>
        <authorList>
            <consortium name="The Broad Institute Genomics Platform"/>
            <consortium name="The Broad Institute Genome Sequencing Center for Infectious Disease"/>
            <person name="Wu L."/>
            <person name="Ma J."/>
        </authorList>
    </citation>
    <scope>NUCLEOTIDE SEQUENCE [LARGE SCALE GENOMIC DNA]</scope>
    <source>
        <strain evidence="2">KCTC 62195</strain>
    </source>
</reference>
<evidence type="ECO:0000313" key="2">
    <source>
        <dbReference type="Proteomes" id="UP001595457"/>
    </source>
</evidence>